<name>A0A086ZQ38_9BIFI</name>
<evidence type="ECO:0000313" key="3">
    <source>
        <dbReference type="Proteomes" id="UP000029093"/>
    </source>
</evidence>
<dbReference type="Proteomes" id="UP000029093">
    <property type="component" value="Unassembled WGS sequence"/>
</dbReference>
<feature type="compositionally biased region" description="Basic residues" evidence="1">
    <location>
        <begin position="10"/>
        <end position="26"/>
    </location>
</feature>
<comment type="caution">
    <text evidence="2">The sequence shown here is derived from an EMBL/GenBank/DDBJ whole genome shotgun (WGS) entry which is preliminary data.</text>
</comment>
<gene>
    <name evidence="2" type="ORF">BBOU_0768</name>
</gene>
<dbReference type="OrthoDB" id="5189092at2"/>
<accession>A0A086ZQ38</accession>
<dbReference type="AlphaFoldDB" id="A0A086ZQ38"/>
<organism evidence="2 3">
    <name type="scientific">Bifidobacterium boum</name>
    <dbReference type="NCBI Taxonomy" id="78343"/>
    <lineage>
        <taxon>Bacteria</taxon>
        <taxon>Bacillati</taxon>
        <taxon>Actinomycetota</taxon>
        <taxon>Actinomycetes</taxon>
        <taxon>Bifidobacteriales</taxon>
        <taxon>Bifidobacteriaceae</taxon>
        <taxon>Bifidobacterium</taxon>
    </lineage>
</organism>
<evidence type="ECO:0000256" key="1">
    <source>
        <dbReference type="SAM" id="MobiDB-lite"/>
    </source>
</evidence>
<dbReference type="EMBL" id="JGYQ01000007">
    <property type="protein sequence ID" value="KFI48638.1"/>
    <property type="molecule type" value="Genomic_DNA"/>
</dbReference>
<feature type="region of interest" description="Disordered" evidence="1">
    <location>
        <begin position="1"/>
        <end position="26"/>
    </location>
</feature>
<sequence length="220" mass="24145">MSSSSQRTSSKPRNRRPRRKLSKRQRRVYRRRRIVALIVVLVTLALAVFCVYSLGRGMAAIDATIRHDDLMALSRKAVPAPKQKSKVKDCTASNVKLSLQSDSQSVPVGGAMKFTATITFVPKDSSSCLIDASDHSRVLTITSGGDTVWRSDACDVDSRKLLLAAGDTDTQTMTWNTNRSGQTCTEDSKLPKVDAGTYTAQLSMRDHPKIVSNKVTITVQ</sequence>
<reference evidence="2 3" key="1">
    <citation type="submission" date="2014-03" db="EMBL/GenBank/DDBJ databases">
        <title>Genomics of Bifidobacteria.</title>
        <authorList>
            <person name="Ventura M."/>
            <person name="Milani C."/>
            <person name="Lugli G.A."/>
        </authorList>
    </citation>
    <scope>NUCLEOTIDE SEQUENCE [LARGE SCALE GENOMIC DNA]</scope>
    <source>
        <strain evidence="2 3">LMG 10736</strain>
    </source>
</reference>
<dbReference type="GeneID" id="303203916"/>
<evidence type="ECO:0000313" key="2">
    <source>
        <dbReference type="EMBL" id="KFI48638.1"/>
    </source>
</evidence>
<dbReference type="RefSeq" id="WP_033489872.1">
    <property type="nucleotide sequence ID" value="NZ_JBQKIP010000007.1"/>
</dbReference>
<proteinExistence type="predicted"/>
<protein>
    <submittedName>
        <fullName evidence="2">Bacterial Ig-like domain, group 4</fullName>
    </submittedName>
</protein>
<keyword evidence="3" id="KW-1185">Reference proteome</keyword>